<feature type="transmembrane region" description="Helical" evidence="1">
    <location>
        <begin position="136"/>
        <end position="155"/>
    </location>
</feature>
<dbReference type="Proteomes" id="UP001363151">
    <property type="component" value="Unassembled WGS sequence"/>
</dbReference>
<organism evidence="2 3">
    <name type="scientific">Aureococcus anophagefferens</name>
    <name type="common">Harmful bloom alga</name>
    <dbReference type="NCBI Taxonomy" id="44056"/>
    <lineage>
        <taxon>Eukaryota</taxon>
        <taxon>Sar</taxon>
        <taxon>Stramenopiles</taxon>
        <taxon>Ochrophyta</taxon>
        <taxon>Pelagophyceae</taxon>
        <taxon>Pelagomonadales</taxon>
        <taxon>Pelagomonadaceae</taxon>
        <taxon>Aureococcus</taxon>
    </lineage>
</organism>
<evidence type="ECO:0000313" key="2">
    <source>
        <dbReference type="EMBL" id="KAK7249978.1"/>
    </source>
</evidence>
<keyword evidence="3" id="KW-1185">Reference proteome</keyword>
<keyword evidence="1" id="KW-1133">Transmembrane helix</keyword>
<name>A0ABR1GA11_AURAN</name>
<sequence>MAVVAAPGALAIAGLAGRPAVDPAVVDVVTKLSAVAAGLCLKEALWWWVGSVDNVLDSFVVSAVLLFVATRATDVVECFVRRCDCDGGGASRGSMLLAFHESIWSQAIGWSIAGGVASMASLALPGEDNVGGFDFALVNAPAVTFVAGIVLRWLLYRVDAAREKQARKAAEADEAGAPPRAAAKLERRCRRAAQHLHLTTLALGLVVGWSYEEVATPASRGDSRGEREI</sequence>
<keyword evidence="1" id="KW-0472">Membrane</keyword>
<evidence type="ECO:0000256" key="1">
    <source>
        <dbReference type="SAM" id="Phobius"/>
    </source>
</evidence>
<accession>A0ABR1GA11</accession>
<comment type="caution">
    <text evidence="2">The sequence shown here is derived from an EMBL/GenBank/DDBJ whole genome shotgun (WGS) entry which is preliminary data.</text>
</comment>
<dbReference type="EMBL" id="JBBJCI010000039">
    <property type="protein sequence ID" value="KAK7249978.1"/>
    <property type="molecule type" value="Genomic_DNA"/>
</dbReference>
<evidence type="ECO:0000313" key="3">
    <source>
        <dbReference type="Proteomes" id="UP001363151"/>
    </source>
</evidence>
<reference evidence="2 3" key="1">
    <citation type="submission" date="2024-03" db="EMBL/GenBank/DDBJ databases">
        <title>Aureococcus anophagefferens CCMP1851 and Kratosvirus quantuckense: Draft genome of a second virus-susceptible host strain in the model system.</title>
        <authorList>
            <person name="Chase E."/>
            <person name="Truchon A.R."/>
            <person name="Schepens W."/>
            <person name="Wilhelm S.W."/>
        </authorList>
    </citation>
    <scope>NUCLEOTIDE SEQUENCE [LARGE SCALE GENOMIC DNA]</scope>
    <source>
        <strain evidence="2 3">CCMP1851</strain>
    </source>
</reference>
<gene>
    <name evidence="2" type="ORF">SO694_000056112</name>
</gene>
<protein>
    <recommendedName>
        <fullName evidence="4">Solute carrier family 40 protein</fullName>
    </recommendedName>
</protein>
<proteinExistence type="predicted"/>
<evidence type="ECO:0008006" key="4">
    <source>
        <dbReference type="Google" id="ProtNLM"/>
    </source>
</evidence>
<keyword evidence="1" id="KW-0812">Transmembrane</keyword>
<feature type="transmembrane region" description="Helical" evidence="1">
    <location>
        <begin position="103"/>
        <end position="124"/>
    </location>
</feature>